<protein>
    <submittedName>
        <fullName evidence="2">Uncharacterized protein</fullName>
    </submittedName>
</protein>
<dbReference type="GO" id="GO:0009966">
    <property type="term" value="P:regulation of signal transduction"/>
    <property type="evidence" value="ECO:0007669"/>
    <property type="project" value="InterPro"/>
</dbReference>
<evidence type="ECO:0000313" key="3">
    <source>
        <dbReference type="Proteomes" id="UP000294530"/>
    </source>
</evidence>
<dbReference type="Proteomes" id="UP000294530">
    <property type="component" value="Unassembled WGS sequence"/>
</dbReference>
<sequence>MTLEEYADKEMTGATREAKKSAVWEAPQEPRMYDQLLEDGDENDEGLTEEATYKDRAWDDWKGAIKKGIGNKKGSQF</sequence>
<dbReference type="RefSeq" id="XP_067821912.1">
    <property type="nucleotide sequence ID" value="XM_067966532.1"/>
</dbReference>
<name>A0A976NYC2_BRELC</name>
<dbReference type="InterPro" id="IPR007304">
    <property type="entry name" value="TAP46-like"/>
</dbReference>
<feature type="region of interest" description="Disordered" evidence="1">
    <location>
        <begin position="1"/>
        <end position="30"/>
    </location>
</feature>
<reference evidence="2 3" key="1">
    <citation type="journal article" date="2021" name="Genome Biol.">
        <title>AFLAP: assembly-free linkage analysis pipeline using k-mers from genome sequencing data.</title>
        <authorList>
            <person name="Fletcher K."/>
            <person name="Zhang L."/>
            <person name="Gil J."/>
            <person name="Han R."/>
            <person name="Cavanaugh K."/>
            <person name="Michelmore R."/>
        </authorList>
    </citation>
    <scope>NUCLEOTIDE SEQUENCE [LARGE SCALE GENOMIC DNA]</scope>
    <source>
        <strain evidence="2 3">SF5</strain>
    </source>
</reference>
<organism evidence="2 3">
    <name type="scientific">Bremia lactucae</name>
    <name type="common">Lettuce downy mildew</name>
    <dbReference type="NCBI Taxonomy" id="4779"/>
    <lineage>
        <taxon>Eukaryota</taxon>
        <taxon>Sar</taxon>
        <taxon>Stramenopiles</taxon>
        <taxon>Oomycota</taxon>
        <taxon>Peronosporomycetes</taxon>
        <taxon>Peronosporales</taxon>
        <taxon>Peronosporaceae</taxon>
        <taxon>Bremia</taxon>
    </lineage>
</organism>
<feature type="compositionally biased region" description="Basic and acidic residues" evidence="1">
    <location>
        <begin position="1"/>
        <end position="22"/>
    </location>
</feature>
<dbReference type="Pfam" id="PF04177">
    <property type="entry name" value="TAP42"/>
    <property type="match status" value="1"/>
</dbReference>
<proteinExistence type="predicted"/>
<dbReference type="AlphaFoldDB" id="A0A976NYC2"/>
<evidence type="ECO:0000256" key="1">
    <source>
        <dbReference type="SAM" id="MobiDB-lite"/>
    </source>
</evidence>
<accession>A0A976NYC2</accession>
<dbReference type="OrthoDB" id="10261753at2759"/>
<comment type="caution">
    <text evidence="2">The sequence shown here is derived from an EMBL/GenBank/DDBJ whole genome shotgun (WGS) entry which is preliminary data.</text>
</comment>
<dbReference type="GeneID" id="94352203"/>
<dbReference type="EMBL" id="SHOA02000012">
    <property type="protein sequence ID" value="TDH72413.1"/>
    <property type="molecule type" value="Genomic_DNA"/>
</dbReference>
<evidence type="ECO:0000313" key="2">
    <source>
        <dbReference type="EMBL" id="TDH72413.1"/>
    </source>
</evidence>
<dbReference type="KEGG" id="blac:94352203"/>
<keyword evidence="3" id="KW-1185">Reference proteome</keyword>
<gene>
    <name evidence="2" type="ORF">CCR75_008480</name>
</gene>